<dbReference type="Pfam" id="PF04326">
    <property type="entry name" value="SLFN_AlbA_2"/>
    <property type="match status" value="1"/>
</dbReference>
<feature type="domain" description="Schlafen AlbA-2" evidence="1">
    <location>
        <begin position="77"/>
        <end position="207"/>
    </location>
</feature>
<reference evidence="2 3" key="1">
    <citation type="submission" date="2015-05" db="EMBL/GenBank/DDBJ databases">
        <title>Complete genome sequence of a sulfur-oxidizing gammaproteobacterium strain HA5.</title>
        <authorList>
            <person name="Miura A."/>
            <person name="Kojima H."/>
            <person name="Fukui M."/>
        </authorList>
    </citation>
    <scope>NUCLEOTIDE SEQUENCE [LARGE SCALE GENOMIC DNA]</scope>
    <source>
        <strain evidence="2 3">HA5</strain>
    </source>
</reference>
<protein>
    <recommendedName>
        <fullName evidence="1">Schlafen AlbA-2 domain-containing protein</fullName>
    </recommendedName>
</protein>
<dbReference type="InParanoid" id="A0A1B4XF13"/>
<dbReference type="EMBL" id="AP014879">
    <property type="protein sequence ID" value="BAV33393.1"/>
    <property type="molecule type" value="Genomic_DNA"/>
</dbReference>
<proteinExistence type="predicted"/>
<organism evidence="2 3">
    <name type="scientific">Sulfuricaulis limicola</name>
    <dbReference type="NCBI Taxonomy" id="1620215"/>
    <lineage>
        <taxon>Bacteria</taxon>
        <taxon>Pseudomonadati</taxon>
        <taxon>Pseudomonadota</taxon>
        <taxon>Gammaproteobacteria</taxon>
        <taxon>Acidiferrobacterales</taxon>
        <taxon>Acidiferrobacteraceae</taxon>
        <taxon>Sulfuricaulis</taxon>
    </lineage>
</organism>
<evidence type="ECO:0000313" key="2">
    <source>
        <dbReference type="EMBL" id="BAV33393.1"/>
    </source>
</evidence>
<dbReference type="Gene3D" id="3.30.950.30">
    <property type="entry name" value="Schlafen, AAA domain"/>
    <property type="match status" value="1"/>
</dbReference>
<dbReference type="KEGG" id="slim:SCL_1079"/>
<accession>A0A1B4XF13</accession>
<keyword evidence="3" id="KW-1185">Reference proteome</keyword>
<evidence type="ECO:0000313" key="3">
    <source>
        <dbReference type="Proteomes" id="UP000243180"/>
    </source>
</evidence>
<dbReference type="InterPro" id="IPR038461">
    <property type="entry name" value="Schlafen_AlbA_2_dom_sf"/>
</dbReference>
<name>A0A1B4XF13_9GAMM</name>
<dbReference type="PANTHER" id="PTHR30595">
    <property type="entry name" value="GLPR-RELATED TRANSCRIPTIONAL REPRESSOR"/>
    <property type="match status" value="1"/>
</dbReference>
<dbReference type="InterPro" id="IPR007421">
    <property type="entry name" value="Schlafen_AlbA_2_dom"/>
</dbReference>
<sequence length="232" mass="25971">MNYEPLEATVNIDGSATLSLPEEVRRLELFLLGPSETLYDYHREGRWPLEGTTSVLTVEKPITSDEKIIQQAIKSGEGVTFEFKPYIAPSNPKFKEVIRTAIAFANKSGGYIFLGIADDCQVLGVEHELVNQNRNTVIDFEQQVSRYIGAVLQALRGRIVPSVNVEVTSISFAGHRVIIVKVPPGNEMPYRDAQGDHLYIRRGANNVLPNNEELKELLSPPKQPDDLLWRNA</sequence>
<evidence type="ECO:0000259" key="1">
    <source>
        <dbReference type="Pfam" id="PF04326"/>
    </source>
</evidence>
<dbReference type="AlphaFoldDB" id="A0A1B4XF13"/>
<gene>
    <name evidence="2" type="ORF">SCL_1079</name>
</gene>
<dbReference type="Proteomes" id="UP000243180">
    <property type="component" value="Chromosome"/>
</dbReference>
<dbReference type="PANTHER" id="PTHR30595:SF6">
    <property type="entry name" value="SCHLAFEN ALBA-2 DOMAIN-CONTAINING PROTEIN"/>
    <property type="match status" value="1"/>
</dbReference>